<dbReference type="EMBL" id="KZ613464">
    <property type="protein sequence ID" value="PMD28678.1"/>
    <property type="molecule type" value="Genomic_DNA"/>
</dbReference>
<evidence type="ECO:0000256" key="1">
    <source>
        <dbReference type="ARBA" id="ARBA00006328"/>
    </source>
</evidence>
<gene>
    <name evidence="4" type="ORF">NA56DRAFT_742786</name>
</gene>
<dbReference type="Gene3D" id="3.90.25.10">
    <property type="entry name" value="UDP-galactose 4-epimerase, domain 1"/>
    <property type="match status" value="1"/>
</dbReference>
<keyword evidence="2" id="KW-0521">NADP</keyword>
<sequence length="427" mass="48325">MEGTFADEVTLRKGFNGCDGTFVNIDGFNTGEKTEIYWAIRSYEIALEQGIRFFVYGNLDYTLKKSGYDPKFRSGHYDGKGRIGEWILFQNQTNKHRMGAALFTTGPYIEMAISSLTIMTPTVEDGVVTWRVPLGKGSVVHVSLDDCEYYVRWLFDHQERASGMDLEVAIAHIPYAELAAAFEKVTGHPAQYIDTSLEDYWKIMFGGRAGDIPAGYNADPKDKSTMSFKDNFTGFWNLWKHDLIKRDYALLDEIHPNRIKTAEEFFRKEDHKGRAAGKASLWERVQKENQTAILKLGEDGRKGKFQYVNIIHLALLSQPLPSSLKISKQVTSASLATFIVTNYDSWTSDLASSQPRDHLDRIRNNYRNPSKIYGPGIFHHESPPIFFLQTIGELQYSGQCLVEVVGDDFGSQFFTLGLAQSFSSVAF</sequence>
<evidence type="ECO:0000256" key="2">
    <source>
        <dbReference type="ARBA" id="ARBA00022857"/>
    </source>
</evidence>
<dbReference type="InterPro" id="IPR051164">
    <property type="entry name" value="NmrA-like_oxidored"/>
</dbReference>
<dbReference type="Proteomes" id="UP000235672">
    <property type="component" value="Unassembled WGS sequence"/>
</dbReference>
<dbReference type="Pfam" id="PF05368">
    <property type="entry name" value="NmrA"/>
    <property type="match status" value="1"/>
</dbReference>
<evidence type="ECO:0000313" key="4">
    <source>
        <dbReference type="EMBL" id="PMD28678.1"/>
    </source>
</evidence>
<dbReference type="OrthoDB" id="300709at2759"/>
<name>A0A2J6QQY6_9HELO</name>
<dbReference type="InterPro" id="IPR036291">
    <property type="entry name" value="NAD(P)-bd_dom_sf"/>
</dbReference>
<dbReference type="SUPFAM" id="SSF51735">
    <property type="entry name" value="NAD(P)-binding Rossmann-fold domains"/>
    <property type="match status" value="1"/>
</dbReference>
<accession>A0A2J6QQY6</accession>
<dbReference type="Gene3D" id="3.40.50.720">
    <property type="entry name" value="NAD(P)-binding Rossmann-like Domain"/>
    <property type="match status" value="1"/>
</dbReference>
<comment type="similarity">
    <text evidence="1">Belongs to the NmrA-type oxidoreductase family.</text>
</comment>
<dbReference type="PANTHER" id="PTHR42748">
    <property type="entry name" value="NITROGEN METABOLITE REPRESSION PROTEIN NMRA FAMILY MEMBER"/>
    <property type="match status" value="1"/>
</dbReference>
<organism evidence="4 5">
    <name type="scientific">Hyaloscypha hepaticicola</name>
    <dbReference type="NCBI Taxonomy" id="2082293"/>
    <lineage>
        <taxon>Eukaryota</taxon>
        <taxon>Fungi</taxon>
        <taxon>Dikarya</taxon>
        <taxon>Ascomycota</taxon>
        <taxon>Pezizomycotina</taxon>
        <taxon>Leotiomycetes</taxon>
        <taxon>Helotiales</taxon>
        <taxon>Hyaloscyphaceae</taxon>
        <taxon>Hyaloscypha</taxon>
    </lineage>
</organism>
<protein>
    <recommendedName>
        <fullName evidence="3">NmrA-like domain-containing protein</fullName>
    </recommendedName>
</protein>
<proteinExistence type="inferred from homology"/>
<dbReference type="AlphaFoldDB" id="A0A2J6QQY6"/>
<keyword evidence="5" id="KW-1185">Reference proteome</keyword>
<dbReference type="STRING" id="1745343.A0A2J6QQY6"/>
<dbReference type="PANTHER" id="PTHR42748:SF14">
    <property type="entry name" value="SNOAL-LIKE DOMAIN-CONTAINING PROTEIN"/>
    <property type="match status" value="1"/>
</dbReference>
<feature type="domain" description="NmrA-like" evidence="3">
    <location>
        <begin position="2"/>
        <end position="216"/>
    </location>
</feature>
<evidence type="ECO:0000313" key="5">
    <source>
        <dbReference type="Proteomes" id="UP000235672"/>
    </source>
</evidence>
<evidence type="ECO:0000259" key="3">
    <source>
        <dbReference type="Pfam" id="PF05368"/>
    </source>
</evidence>
<dbReference type="GO" id="GO:0005634">
    <property type="term" value="C:nucleus"/>
    <property type="evidence" value="ECO:0007669"/>
    <property type="project" value="TreeGrafter"/>
</dbReference>
<dbReference type="InterPro" id="IPR008030">
    <property type="entry name" value="NmrA-like"/>
</dbReference>
<reference evidence="4 5" key="1">
    <citation type="submission" date="2016-05" db="EMBL/GenBank/DDBJ databases">
        <title>A degradative enzymes factory behind the ericoid mycorrhizal symbiosis.</title>
        <authorList>
            <consortium name="DOE Joint Genome Institute"/>
            <person name="Martino E."/>
            <person name="Morin E."/>
            <person name="Grelet G."/>
            <person name="Kuo A."/>
            <person name="Kohler A."/>
            <person name="Daghino S."/>
            <person name="Barry K."/>
            <person name="Choi C."/>
            <person name="Cichocki N."/>
            <person name="Clum A."/>
            <person name="Copeland A."/>
            <person name="Hainaut M."/>
            <person name="Haridas S."/>
            <person name="Labutti K."/>
            <person name="Lindquist E."/>
            <person name="Lipzen A."/>
            <person name="Khouja H.-R."/>
            <person name="Murat C."/>
            <person name="Ohm R."/>
            <person name="Olson A."/>
            <person name="Spatafora J."/>
            <person name="Veneault-Fourrey C."/>
            <person name="Henrissat B."/>
            <person name="Grigoriev I."/>
            <person name="Martin F."/>
            <person name="Perotto S."/>
        </authorList>
    </citation>
    <scope>NUCLEOTIDE SEQUENCE [LARGE SCALE GENOMIC DNA]</scope>
    <source>
        <strain evidence="4 5">UAMH 7357</strain>
    </source>
</reference>